<protein>
    <submittedName>
        <fullName evidence="7">SAMD8</fullName>
    </submittedName>
</protein>
<evidence type="ECO:0000256" key="2">
    <source>
        <dbReference type="ARBA" id="ARBA00022553"/>
    </source>
</evidence>
<feature type="transmembrane region" description="Helical" evidence="5">
    <location>
        <begin position="53"/>
        <end position="75"/>
    </location>
</feature>
<feature type="domain" description="ZMYM2-like/QRICH1 C-terminal" evidence="6">
    <location>
        <begin position="310"/>
        <end position="392"/>
    </location>
</feature>
<feature type="transmembrane region" description="Helical" evidence="5">
    <location>
        <begin position="95"/>
        <end position="121"/>
    </location>
</feature>
<accession>A0A6J8AH40</accession>
<keyword evidence="5" id="KW-0812">Transmembrane</keyword>
<dbReference type="GO" id="GO:0006310">
    <property type="term" value="P:DNA recombination"/>
    <property type="evidence" value="ECO:0007669"/>
    <property type="project" value="UniProtKB-KW"/>
</dbReference>
<evidence type="ECO:0000256" key="4">
    <source>
        <dbReference type="ARBA" id="ARBA00023172"/>
    </source>
</evidence>
<dbReference type="SUPFAM" id="SSF56349">
    <property type="entry name" value="DNA breaking-rejoining enzymes"/>
    <property type="match status" value="1"/>
</dbReference>
<keyword evidence="5" id="KW-1133">Transmembrane helix</keyword>
<dbReference type="InterPro" id="IPR011010">
    <property type="entry name" value="DNA_brk_join_enz"/>
</dbReference>
<sequence length="494" mass="56608">MVSVCLEEQNVYHYRNIFCDDHKVTNTFTSLTDSNDDFNNFSSKRLQVKPWRFALAILYVFISHFTSSVSIVFAQEHLPDPKIYPPLPDILLDNLPYISWSYIVTEGVILFFIILGLAFLVFHKYRFLIIQRVLVSGGTVYIFRSICVMSTSLPIPQYHYDCQRLLTRENMAGEDRFINVGEGDTTEFINSMKNANTIRKTKSDISLFQPWLLTTQNEGCPFLTIENDKLNLYLARFFLSVRKKKGEEYEPDTLKSIQSSISRHLSEKSDLNILTDKDFQHSRDVLSAKKKDLKSKVLGNRKIKADAFTEEDIDQLYSRNLLGTNNPRCPVKTFKTYMKRMPTDSLQPDSKFYLSILPRYHNKGHDDFDTENTNIWYSMQPMGKNKLGELVNVMSEKGGLTGRKVDHSARKTTVTSFVNSHVEATTVMQLTRHKNVASINEYSSASLDQQIKMSNILSDIGSGGKSVCTEPAVIEKQTVNMVKSNDIDFENDDN</sequence>
<keyword evidence="1" id="KW-1017">Isopeptide bond</keyword>
<evidence type="ECO:0000313" key="8">
    <source>
        <dbReference type="Proteomes" id="UP000507470"/>
    </source>
</evidence>
<dbReference type="InterPro" id="IPR021893">
    <property type="entry name" value="ZMYM2-like_C"/>
</dbReference>
<evidence type="ECO:0000256" key="1">
    <source>
        <dbReference type="ARBA" id="ARBA00022499"/>
    </source>
</evidence>
<dbReference type="Pfam" id="PF12012">
    <property type="entry name" value="DUF3504"/>
    <property type="match status" value="1"/>
</dbReference>
<evidence type="ECO:0000313" key="7">
    <source>
        <dbReference type="EMBL" id="CAC5368023.1"/>
    </source>
</evidence>
<keyword evidence="4" id="KW-0233">DNA recombination</keyword>
<dbReference type="EMBL" id="CACVKT020001431">
    <property type="protein sequence ID" value="CAC5368023.1"/>
    <property type="molecule type" value="Genomic_DNA"/>
</dbReference>
<dbReference type="InterPro" id="IPR042838">
    <property type="entry name" value="KIAA1958"/>
</dbReference>
<dbReference type="GO" id="GO:0003677">
    <property type="term" value="F:DNA binding"/>
    <property type="evidence" value="ECO:0007669"/>
    <property type="project" value="InterPro"/>
</dbReference>
<gene>
    <name evidence="7" type="ORF">MCOR_7721</name>
</gene>
<name>A0A6J8AH40_MYTCO</name>
<evidence type="ECO:0000259" key="6">
    <source>
        <dbReference type="Pfam" id="PF12012"/>
    </source>
</evidence>
<dbReference type="PANTHER" id="PTHR46963:SF2">
    <property type="match status" value="1"/>
</dbReference>
<proteinExistence type="predicted"/>
<reference evidence="7 8" key="1">
    <citation type="submission" date="2020-06" db="EMBL/GenBank/DDBJ databases">
        <authorList>
            <person name="Li R."/>
            <person name="Bekaert M."/>
        </authorList>
    </citation>
    <scope>NUCLEOTIDE SEQUENCE [LARGE SCALE GENOMIC DNA]</scope>
    <source>
        <strain evidence="8">wild</strain>
    </source>
</reference>
<dbReference type="Gene3D" id="1.10.443.10">
    <property type="entry name" value="Intergrase catalytic core"/>
    <property type="match status" value="1"/>
</dbReference>
<dbReference type="Proteomes" id="UP000507470">
    <property type="component" value="Unassembled WGS sequence"/>
</dbReference>
<evidence type="ECO:0000256" key="3">
    <source>
        <dbReference type="ARBA" id="ARBA00022843"/>
    </source>
</evidence>
<keyword evidence="5" id="KW-0472">Membrane</keyword>
<dbReference type="PANTHER" id="PTHR46963">
    <property type="entry name" value="SIMILAR TO RIKEN CDNA E130308A19"/>
    <property type="match status" value="1"/>
</dbReference>
<keyword evidence="8" id="KW-1185">Reference proteome</keyword>
<dbReference type="InterPro" id="IPR013762">
    <property type="entry name" value="Integrase-like_cat_sf"/>
</dbReference>
<feature type="transmembrane region" description="Helical" evidence="5">
    <location>
        <begin position="133"/>
        <end position="155"/>
    </location>
</feature>
<keyword evidence="3" id="KW-0832">Ubl conjugation</keyword>
<evidence type="ECO:0000256" key="5">
    <source>
        <dbReference type="SAM" id="Phobius"/>
    </source>
</evidence>
<dbReference type="GO" id="GO:0015074">
    <property type="term" value="P:DNA integration"/>
    <property type="evidence" value="ECO:0007669"/>
    <property type="project" value="InterPro"/>
</dbReference>
<dbReference type="AlphaFoldDB" id="A0A6J8AH40"/>
<keyword evidence="2" id="KW-0597">Phosphoprotein</keyword>
<organism evidence="7 8">
    <name type="scientific">Mytilus coruscus</name>
    <name type="common">Sea mussel</name>
    <dbReference type="NCBI Taxonomy" id="42192"/>
    <lineage>
        <taxon>Eukaryota</taxon>
        <taxon>Metazoa</taxon>
        <taxon>Spiralia</taxon>
        <taxon>Lophotrochozoa</taxon>
        <taxon>Mollusca</taxon>
        <taxon>Bivalvia</taxon>
        <taxon>Autobranchia</taxon>
        <taxon>Pteriomorphia</taxon>
        <taxon>Mytilida</taxon>
        <taxon>Mytiloidea</taxon>
        <taxon>Mytilidae</taxon>
        <taxon>Mytilinae</taxon>
        <taxon>Mytilus</taxon>
    </lineage>
</organism>
<dbReference type="OrthoDB" id="10002548at2759"/>